<organism evidence="2 3">
    <name type="scientific">Lysobacter arseniciresistens ZS79</name>
    <dbReference type="NCBI Taxonomy" id="913325"/>
    <lineage>
        <taxon>Bacteria</taxon>
        <taxon>Pseudomonadati</taxon>
        <taxon>Pseudomonadota</taxon>
        <taxon>Gammaproteobacteria</taxon>
        <taxon>Lysobacterales</taxon>
        <taxon>Lysobacteraceae</taxon>
        <taxon>Novilysobacter</taxon>
    </lineage>
</organism>
<dbReference type="Proteomes" id="UP000029989">
    <property type="component" value="Unassembled WGS sequence"/>
</dbReference>
<dbReference type="AlphaFoldDB" id="A0A0A0EL27"/>
<comment type="caution">
    <text evidence="2">The sequence shown here is derived from an EMBL/GenBank/DDBJ whole genome shotgun (WGS) entry which is preliminary data.</text>
</comment>
<dbReference type="PANTHER" id="PTHR12962:SF1">
    <property type="entry name" value="COLD SHOCK DOMAIN-CONTAINING PROTEIN CG9705"/>
    <property type="match status" value="1"/>
</dbReference>
<reference evidence="2 3" key="1">
    <citation type="journal article" date="2015" name="Stand. Genomic Sci.">
        <title>Genomic information of the arsenic-resistant bacterium Lysobacter arseniciresistens type strain ZS79(T) and comparison of Lysobacter draft genomes.</title>
        <authorList>
            <person name="Liu L."/>
            <person name="Zhang S."/>
            <person name="Luo M."/>
            <person name="Wang G."/>
        </authorList>
    </citation>
    <scope>NUCLEOTIDE SEQUENCE [LARGE SCALE GENOMIC DNA]</scope>
    <source>
        <strain evidence="2 3">ZS79</strain>
    </source>
</reference>
<dbReference type="InterPro" id="IPR012156">
    <property type="entry name" value="Cold_shock_CspA"/>
</dbReference>
<dbReference type="Pfam" id="PF00313">
    <property type="entry name" value="CSD"/>
    <property type="match status" value="1"/>
</dbReference>
<dbReference type="PANTHER" id="PTHR12962">
    <property type="entry name" value="CALCIUM-REGULATED HEAT STABLE PROTEIN CRHSP-24-RELATED"/>
    <property type="match status" value="1"/>
</dbReference>
<dbReference type="RefSeq" id="WP_160279984.1">
    <property type="nucleotide sequence ID" value="NZ_AVPT01000080.1"/>
</dbReference>
<dbReference type="GO" id="GO:0043488">
    <property type="term" value="P:regulation of mRNA stability"/>
    <property type="evidence" value="ECO:0007669"/>
    <property type="project" value="TreeGrafter"/>
</dbReference>
<dbReference type="GO" id="GO:0003730">
    <property type="term" value="F:mRNA 3'-UTR binding"/>
    <property type="evidence" value="ECO:0007669"/>
    <property type="project" value="TreeGrafter"/>
</dbReference>
<dbReference type="PIRSF" id="PIRSF002599">
    <property type="entry name" value="Cold_shock_A"/>
    <property type="match status" value="1"/>
</dbReference>
<evidence type="ECO:0000313" key="2">
    <source>
        <dbReference type="EMBL" id="KGM51079.1"/>
    </source>
</evidence>
<sequence>MERGKISMYHKAKGYGFILPHLGGPAVFVHRSTLEPREPAPEPGDEIDFEAFKGLKGYRTTRATLVRTHE</sequence>
<dbReference type="InterPro" id="IPR002059">
    <property type="entry name" value="CSP_DNA-bd"/>
</dbReference>
<protein>
    <recommendedName>
        <fullName evidence="1">CSD domain-containing protein</fullName>
    </recommendedName>
</protein>
<dbReference type="OrthoDB" id="72963at2"/>
<evidence type="ECO:0000313" key="3">
    <source>
        <dbReference type="Proteomes" id="UP000029989"/>
    </source>
</evidence>
<dbReference type="SUPFAM" id="SSF50249">
    <property type="entry name" value="Nucleic acid-binding proteins"/>
    <property type="match status" value="1"/>
</dbReference>
<accession>A0A0A0EL27</accession>
<dbReference type="InterPro" id="IPR012340">
    <property type="entry name" value="NA-bd_OB-fold"/>
</dbReference>
<dbReference type="PRINTS" id="PR00050">
    <property type="entry name" value="COLDSHOCK"/>
</dbReference>
<dbReference type="InterPro" id="IPR052069">
    <property type="entry name" value="Ca-reg_mRNA-binding_domain"/>
</dbReference>
<name>A0A0A0EL27_9GAMM</name>
<dbReference type="Gene3D" id="2.40.50.140">
    <property type="entry name" value="Nucleic acid-binding proteins"/>
    <property type="match status" value="1"/>
</dbReference>
<proteinExistence type="predicted"/>
<gene>
    <name evidence="2" type="ORF">N799_11295</name>
</gene>
<feature type="domain" description="CSD" evidence="1">
    <location>
        <begin position="3"/>
        <end position="59"/>
    </location>
</feature>
<dbReference type="GO" id="GO:0005737">
    <property type="term" value="C:cytoplasm"/>
    <property type="evidence" value="ECO:0007669"/>
    <property type="project" value="TreeGrafter"/>
</dbReference>
<dbReference type="EMBL" id="AVPT01000080">
    <property type="protein sequence ID" value="KGM51079.1"/>
    <property type="molecule type" value="Genomic_DNA"/>
</dbReference>
<evidence type="ECO:0000259" key="1">
    <source>
        <dbReference type="Pfam" id="PF00313"/>
    </source>
</evidence>
<keyword evidence="3" id="KW-1185">Reference proteome</keyword>
<dbReference type="CDD" id="cd04458">
    <property type="entry name" value="CSP_CDS"/>
    <property type="match status" value="1"/>
</dbReference>